<dbReference type="Proteomes" id="UP000561681">
    <property type="component" value="Unassembled WGS sequence"/>
</dbReference>
<dbReference type="RefSeq" id="WP_184158029.1">
    <property type="nucleotide sequence ID" value="NZ_JACHLD010000001.1"/>
</dbReference>
<comment type="caution">
    <text evidence="2">The sequence shown here is derived from an EMBL/GenBank/DDBJ whole genome shotgun (WGS) entry which is preliminary data.</text>
</comment>
<dbReference type="EMBL" id="JACHLD010000001">
    <property type="protein sequence ID" value="MBB4800424.1"/>
    <property type="molecule type" value="Genomic_DNA"/>
</dbReference>
<keyword evidence="1" id="KW-0732">Signal</keyword>
<accession>A0A7W7ITY2</accession>
<evidence type="ECO:0000256" key="1">
    <source>
        <dbReference type="SAM" id="SignalP"/>
    </source>
</evidence>
<keyword evidence="3" id="KW-1185">Reference proteome</keyword>
<reference evidence="2 3" key="1">
    <citation type="submission" date="2020-08" db="EMBL/GenBank/DDBJ databases">
        <title>Functional genomics of gut bacteria from endangered species of beetles.</title>
        <authorList>
            <person name="Carlos-Shanley C."/>
        </authorList>
    </citation>
    <scope>NUCLEOTIDE SEQUENCE [LARGE SCALE GENOMIC DNA]</scope>
    <source>
        <strain evidence="2 3">S00142</strain>
    </source>
</reference>
<feature type="chain" id="PRO_5030959617" description="TonB-dependent Receptor Plug Domain" evidence="1">
    <location>
        <begin position="22"/>
        <end position="583"/>
    </location>
</feature>
<name>A0A7W7ITY2_9FLAO</name>
<proteinExistence type="predicted"/>
<protein>
    <recommendedName>
        <fullName evidence="4">TonB-dependent Receptor Plug Domain</fullName>
    </recommendedName>
</protein>
<feature type="signal peptide" evidence="1">
    <location>
        <begin position="1"/>
        <end position="21"/>
    </location>
</feature>
<sequence length="583" mass="66031">MERIKYLLLLILLINTKQIVAQEVSLNETLFIHANATTFVSGETLLYKIYCLKNTDKTPSTISKIAYVELVDSHSNVVFKNKLRLENSSASGDFFIPTTVKTGNYKLIGYTNWTLNSSTSKIFQTDVKIINPYEVAETNVVKDKNTTVNTTSEKAILLTASPINKEELVDNNFKINVNKKTFSNREKVVLEIASANAVPEKGNYSLSVRKIDNLSFTKQPTASEFYKNSGSIETLNTKEKIILPELRGEMISGRIIPKDNSSSVQNINVALSLTGKSFAFKVVKTDAAGHFTFNLDKNYVGNETVLQVLGEQKESFTIELDKMNEPEYYKLSFQPNFRLPIEFKETLLERSIASQIENAYYLNKTDSIIKPEKIDPFYSPLAKEYNLKDFTRFPTLKETIIEIATVVSYKQNGKNYSLHVVDYSTTFQSPEPALVIIDGLMLQNVNELFTYNMDNVRSINVLTGGYYVGPKVFNGIVSIITEEGNYVSPQKENYILKPALLRPSLKKSYYKADYADSAKYERIPDYRSQLFWNPELDFSNGKSITFFTSDLSGTYEISMEGFTEKGNPVSIKDYIEIKDISSN</sequence>
<dbReference type="Gene3D" id="2.60.40.1930">
    <property type="match status" value="1"/>
</dbReference>
<dbReference type="AlphaFoldDB" id="A0A7W7ITY2"/>
<gene>
    <name evidence="2" type="ORF">HNP37_000463</name>
</gene>
<evidence type="ECO:0008006" key="4">
    <source>
        <dbReference type="Google" id="ProtNLM"/>
    </source>
</evidence>
<evidence type="ECO:0000313" key="2">
    <source>
        <dbReference type="EMBL" id="MBB4800424.1"/>
    </source>
</evidence>
<evidence type="ECO:0000313" key="3">
    <source>
        <dbReference type="Proteomes" id="UP000561681"/>
    </source>
</evidence>
<organism evidence="2 3">
    <name type="scientific">Flavobacterium nitrogenifigens</name>
    <dbReference type="NCBI Taxonomy" id="1617283"/>
    <lineage>
        <taxon>Bacteria</taxon>
        <taxon>Pseudomonadati</taxon>
        <taxon>Bacteroidota</taxon>
        <taxon>Flavobacteriia</taxon>
        <taxon>Flavobacteriales</taxon>
        <taxon>Flavobacteriaceae</taxon>
        <taxon>Flavobacterium</taxon>
    </lineage>
</organism>